<comment type="caution">
    <text evidence="2">The sequence shown here is derived from an EMBL/GenBank/DDBJ whole genome shotgun (WGS) entry which is preliminary data.</text>
</comment>
<feature type="compositionally biased region" description="Basic residues" evidence="1">
    <location>
        <begin position="37"/>
        <end position="46"/>
    </location>
</feature>
<accession>A0A8S4RYM7</accession>
<dbReference type="OrthoDB" id="10559456at2759"/>
<proteinExistence type="predicted"/>
<dbReference type="AlphaFoldDB" id="A0A8S4RYM7"/>
<dbReference type="EMBL" id="CAKXAJ010025675">
    <property type="protein sequence ID" value="CAH2242706.1"/>
    <property type="molecule type" value="Genomic_DNA"/>
</dbReference>
<feature type="region of interest" description="Disordered" evidence="1">
    <location>
        <begin position="1"/>
        <end position="64"/>
    </location>
</feature>
<dbReference type="Proteomes" id="UP000838756">
    <property type="component" value="Unassembled WGS sequence"/>
</dbReference>
<sequence length="120" mass="13379">MRMYALGARAASGRRSQPVGPHAPPPAPAPIPDTRTHPKTHPKSRAPKLTFNKQKANFRPFPKQSYSNMNMQGLHICPKRAQFGLYWVELKTVFAAKGRWNAPELPGLAIITAGYNNNIY</sequence>
<evidence type="ECO:0000313" key="2">
    <source>
        <dbReference type="EMBL" id="CAH2242706.1"/>
    </source>
</evidence>
<name>A0A8S4RYM7_9NEOP</name>
<gene>
    <name evidence="2" type="primary">jg11436</name>
    <name evidence="2" type="ORF">PAEG_LOCUS18944</name>
</gene>
<feature type="compositionally biased region" description="Pro residues" evidence="1">
    <location>
        <begin position="21"/>
        <end position="31"/>
    </location>
</feature>
<reference evidence="2" key="1">
    <citation type="submission" date="2022-03" db="EMBL/GenBank/DDBJ databases">
        <authorList>
            <person name="Lindestad O."/>
        </authorList>
    </citation>
    <scope>NUCLEOTIDE SEQUENCE</scope>
</reference>
<keyword evidence="3" id="KW-1185">Reference proteome</keyword>
<protein>
    <submittedName>
        <fullName evidence="2">Jg11436 protein</fullName>
    </submittedName>
</protein>
<feature type="compositionally biased region" description="Low complexity" evidence="1">
    <location>
        <begin position="7"/>
        <end position="20"/>
    </location>
</feature>
<organism evidence="2 3">
    <name type="scientific">Pararge aegeria aegeria</name>
    <dbReference type="NCBI Taxonomy" id="348720"/>
    <lineage>
        <taxon>Eukaryota</taxon>
        <taxon>Metazoa</taxon>
        <taxon>Ecdysozoa</taxon>
        <taxon>Arthropoda</taxon>
        <taxon>Hexapoda</taxon>
        <taxon>Insecta</taxon>
        <taxon>Pterygota</taxon>
        <taxon>Neoptera</taxon>
        <taxon>Endopterygota</taxon>
        <taxon>Lepidoptera</taxon>
        <taxon>Glossata</taxon>
        <taxon>Ditrysia</taxon>
        <taxon>Papilionoidea</taxon>
        <taxon>Nymphalidae</taxon>
        <taxon>Satyrinae</taxon>
        <taxon>Satyrini</taxon>
        <taxon>Parargina</taxon>
        <taxon>Pararge</taxon>
    </lineage>
</organism>
<evidence type="ECO:0000256" key="1">
    <source>
        <dbReference type="SAM" id="MobiDB-lite"/>
    </source>
</evidence>
<evidence type="ECO:0000313" key="3">
    <source>
        <dbReference type="Proteomes" id="UP000838756"/>
    </source>
</evidence>